<evidence type="ECO:0000256" key="12">
    <source>
        <dbReference type="ARBA" id="ARBA00022737"/>
    </source>
</evidence>
<evidence type="ECO:0000256" key="5">
    <source>
        <dbReference type="ARBA" id="ARBA00004880"/>
    </source>
</evidence>
<evidence type="ECO:0000256" key="14">
    <source>
        <dbReference type="ARBA" id="ARBA00022801"/>
    </source>
</evidence>
<dbReference type="PRINTS" id="PR00101">
    <property type="entry name" value="ATCASE"/>
</dbReference>
<comment type="cofactor">
    <cofactor evidence="1">
        <name>Zn(2+)</name>
        <dbReference type="ChEBI" id="CHEBI:29105"/>
    </cofactor>
</comment>
<dbReference type="InterPro" id="IPR011607">
    <property type="entry name" value="MGS-like_dom"/>
</dbReference>
<dbReference type="Gene3D" id="3.40.50.20">
    <property type="match status" value="2"/>
</dbReference>
<dbReference type="InterPro" id="IPR058047">
    <property type="entry name" value="CPSase_preATP-grasp"/>
</dbReference>
<dbReference type="NCBIfam" id="TIGR00670">
    <property type="entry name" value="asp_carb_tr"/>
    <property type="match status" value="1"/>
</dbReference>
<dbReference type="InterPro" id="IPR006275">
    <property type="entry name" value="CPSase_lsu"/>
</dbReference>
<dbReference type="Pfam" id="PF01979">
    <property type="entry name" value="Amidohydro_1"/>
    <property type="match status" value="1"/>
</dbReference>
<dbReference type="FunFam" id="3.40.50.20:FF:000002">
    <property type="entry name" value="Carbamoyl-phosphate synthase large chain"/>
    <property type="match status" value="1"/>
</dbReference>
<evidence type="ECO:0000256" key="15">
    <source>
        <dbReference type="ARBA" id="ARBA00022833"/>
    </source>
</evidence>
<keyword evidence="8" id="KW-0597">Phosphoprotein</keyword>
<feature type="domain" description="ATP-grasp" evidence="31">
    <location>
        <begin position="1063"/>
        <end position="1254"/>
    </location>
</feature>
<dbReference type="PROSITE" id="PS50975">
    <property type="entry name" value="ATP_GRASP"/>
    <property type="match status" value="2"/>
</dbReference>
<dbReference type="PROSITE" id="PS00866">
    <property type="entry name" value="CPSASE_1"/>
    <property type="match status" value="1"/>
</dbReference>
<keyword evidence="9" id="KW-0436">Ligase</keyword>
<organism evidence="33 34">
    <name type="scientific">Ceratosolen solmsi marchali</name>
    <dbReference type="NCBI Taxonomy" id="326594"/>
    <lineage>
        <taxon>Eukaryota</taxon>
        <taxon>Metazoa</taxon>
        <taxon>Ecdysozoa</taxon>
        <taxon>Arthropoda</taxon>
        <taxon>Hexapoda</taxon>
        <taxon>Insecta</taxon>
        <taxon>Pterygota</taxon>
        <taxon>Neoptera</taxon>
        <taxon>Endopterygota</taxon>
        <taxon>Hymenoptera</taxon>
        <taxon>Apocrita</taxon>
        <taxon>Proctotrupomorpha</taxon>
        <taxon>Chalcidoidea</taxon>
        <taxon>Agaonidae</taxon>
        <taxon>Agaoninae</taxon>
        <taxon>Ceratosolen</taxon>
    </lineage>
</organism>
<evidence type="ECO:0000256" key="29">
    <source>
        <dbReference type="ARBA" id="ARBA00059164"/>
    </source>
</evidence>
<evidence type="ECO:0000256" key="11">
    <source>
        <dbReference type="ARBA" id="ARBA00022723"/>
    </source>
</evidence>
<evidence type="ECO:0000256" key="3">
    <source>
        <dbReference type="ARBA" id="ARBA00004812"/>
    </source>
</evidence>
<dbReference type="InterPro" id="IPR006680">
    <property type="entry name" value="Amidohydro-rel"/>
</dbReference>
<dbReference type="GO" id="GO:0004359">
    <property type="term" value="F:glutaminase activity"/>
    <property type="evidence" value="ECO:0007669"/>
    <property type="project" value="UniProtKB-EC"/>
</dbReference>
<dbReference type="GO" id="GO:0004088">
    <property type="term" value="F:carbamoyl-phosphate synthase (glutamine-hydrolyzing) activity"/>
    <property type="evidence" value="ECO:0007669"/>
    <property type="project" value="UniProtKB-EC"/>
</dbReference>
<keyword evidence="13 30" id="KW-0547">Nucleotide-binding</keyword>
<dbReference type="PROSITE" id="PS51273">
    <property type="entry name" value="GATASE_TYPE_1"/>
    <property type="match status" value="1"/>
</dbReference>
<dbReference type="GO" id="GO:0004151">
    <property type="term" value="F:dihydroorotase activity"/>
    <property type="evidence" value="ECO:0007669"/>
    <property type="project" value="UniProtKB-EC"/>
</dbReference>
<dbReference type="GO" id="GO:0005951">
    <property type="term" value="C:carbamoyl-phosphate synthase complex"/>
    <property type="evidence" value="ECO:0007669"/>
    <property type="project" value="TreeGrafter"/>
</dbReference>
<dbReference type="InterPro" id="IPR036897">
    <property type="entry name" value="CarbamoylP_synth_lsu_oligo_sf"/>
</dbReference>
<dbReference type="InterPro" id="IPR035686">
    <property type="entry name" value="CPSase_GATase1"/>
</dbReference>
<evidence type="ECO:0000256" key="2">
    <source>
        <dbReference type="ARBA" id="ARBA00004496"/>
    </source>
</evidence>
<dbReference type="NCBIfam" id="NF003671">
    <property type="entry name" value="PRK05294.1"/>
    <property type="match status" value="1"/>
</dbReference>
<dbReference type="NCBIfam" id="TIGR01368">
    <property type="entry name" value="CPSaseIIsmall"/>
    <property type="match status" value="1"/>
</dbReference>
<dbReference type="Gene3D" id="3.30.1490.20">
    <property type="entry name" value="ATP-grasp fold, A domain"/>
    <property type="match status" value="1"/>
</dbReference>
<evidence type="ECO:0000256" key="9">
    <source>
        <dbReference type="ARBA" id="ARBA00022598"/>
    </source>
</evidence>
<comment type="pathway">
    <text evidence="4">Pyrimidine metabolism; UMP biosynthesis via de novo pathway; (S)-dihydroorotate from bicarbonate: step 2/3.</text>
</comment>
<dbReference type="SUPFAM" id="SSF52021">
    <property type="entry name" value="Carbamoyl phosphate synthetase, small subunit N-terminal domain"/>
    <property type="match status" value="1"/>
</dbReference>
<dbReference type="InterPro" id="IPR032466">
    <property type="entry name" value="Metal_Hydrolase"/>
</dbReference>
<evidence type="ECO:0000259" key="31">
    <source>
        <dbReference type="PROSITE" id="PS50975"/>
    </source>
</evidence>
<dbReference type="NCBIfam" id="NF009455">
    <property type="entry name" value="PRK12815.1"/>
    <property type="match status" value="1"/>
</dbReference>
<evidence type="ECO:0000256" key="24">
    <source>
        <dbReference type="ARBA" id="ARBA00047359"/>
    </source>
</evidence>
<dbReference type="CDD" id="cd01316">
    <property type="entry name" value="CAD_DHOase"/>
    <property type="match status" value="1"/>
</dbReference>
<dbReference type="InterPro" id="IPR029062">
    <property type="entry name" value="Class_I_gatase-like"/>
</dbReference>
<evidence type="ECO:0000256" key="17">
    <source>
        <dbReference type="ARBA" id="ARBA00022962"/>
    </source>
</evidence>
<accession>A0AAJ6YG80</accession>
<dbReference type="SUPFAM" id="SSF53671">
    <property type="entry name" value="Aspartate/ornithine carbamoyltransferase"/>
    <property type="match status" value="1"/>
</dbReference>
<dbReference type="FunFam" id="3.30.470.20:FF:000004">
    <property type="entry name" value="Carbamoyl-phosphate synthase (glutamine-hydrolyzing)"/>
    <property type="match status" value="1"/>
</dbReference>
<comment type="catalytic activity">
    <reaction evidence="26">
        <text>hydrogencarbonate + L-glutamine + 2 ATP + H2O = carbamoyl phosphate + L-glutamate + 2 ADP + phosphate + 2 H(+)</text>
        <dbReference type="Rhea" id="RHEA:18633"/>
        <dbReference type="ChEBI" id="CHEBI:15377"/>
        <dbReference type="ChEBI" id="CHEBI:15378"/>
        <dbReference type="ChEBI" id="CHEBI:17544"/>
        <dbReference type="ChEBI" id="CHEBI:29985"/>
        <dbReference type="ChEBI" id="CHEBI:30616"/>
        <dbReference type="ChEBI" id="CHEBI:43474"/>
        <dbReference type="ChEBI" id="CHEBI:58228"/>
        <dbReference type="ChEBI" id="CHEBI:58359"/>
        <dbReference type="ChEBI" id="CHEBI:456216"/>
        <dbReference type="EC" id="6.3.5.5"/>
    </reaction>
</comment>
<evidence type="ECO:0000313" key="34">
    <source>
        <dbReference type="RefSeq" id="XP_011497509.1"/>
    </source>
</evidence>
<dbReference type="KEGG" id="csol:105361904"/>
<dbReference type="Gene3D" id="3.40.50.1370">
    <property type="entry name" value="Aspartate/ornithine carbamoyltransferase"/>
    <property type="match status" value="2"/>
</dbReference>
<dbReference type="PROSITE" id="PS51855">
    <property type="entry name" value="MGS"/>
    <property type="match status" value="1"/>
</dbReference>
<dbReference type="Pfam" id="PF02729">
    <property type="entry name" value="OTCace_N"/>
    <property type="match status" value="1"/>
</dbReference>
<dbReference type="GO" id="GO:0006221">
    <property type="term" value="P:pyrimidine nucleotide biosynthetic process"/>
    <property type="evidence" value="ECO:0007669"/>
    <property type="project" value="UniProtKB-KW"/>
</dbReference>
<dbReference type="SUPFAM" id="SSF52335">
    <property type="entry name" value="Methylglyoxal synthase-like"/>
    <property type="match status" value="1"/>
</dbReference>
<dbReference type="PRINTS" id="PR00098">
    <property type="entry name" value="CPSASE"/>
</dbReference>
<dbReference type="RefSeq" id="XP_011497509.1">
    <property type="nucleotide sequence ID" value="XM_011499207.1"/>
</dbReference>
<keyword evidence="14" id="KW-0378">Hydrolase</keyword>
<dbReference type="Pfam" id="PF25596">
    <property type="entry name" value="CPSase_L_D1"/>
    <property type="match status" value="2"/>
</dbReference>
<comment type="catalytic activity">
    <reaction evidence="27">
        <text>carbamoyl phosphate + L-aspartate = N-carbamoyl-L-aspartate + phosphate + H(+)</text>
        <dbReference type="Rhea" id="RHEA:20013"/>
        <dbReference type="ChEBI" id="CHEBI:15378"/>
        <dbReference type="ChEBI" id="CHEBI:29991"/>
        <dbReference type="ChEBI" id="CHEBI:32814"/>
        <dbReference type="ChEBI" id="CHEBI:43474"/>
        <dbReference type="ChEBI" id="CHEBI:58228"/>
        <dbReference type="EC" id="2.1.3.2"/>
    </reaction>
</comment>
<name>A0AAJ6YG80_9HYME</name>
<dbReference type="GO" id="GO:0006541">
    <property type="term" value="P:glutamine metabolic process"/>
    <property type="evidence" value="ECO:0007669"/>
    <property type="project" value="InterPro"/>
</dbReference>
<evidence type="ECO:0000256" key="21">
    <source>
        <dbReference type="ARBA" id="ARBA00043979"/>
    </source>
</evidence>
<dbReference type="PRINTS" id="PR00100">
    <property type="entry name" value="AOTCASE"/>
</dbReference>
<reference evidence="34" key="1">
    <citation type="submission" date="2025-08" db="UniProtKB">
        <authorList>
            <consortium name="RefSeq"/>
        </authorList>
    </citation>
    <scope>IDENTIFICATION</scope>
</reference>
<evidence type="ECO:0000259" key="32">
    <source>
        <dbReference type="PROSITE" id="PS51855"/>
    </source>
</evidence>
<dbReference type="SMART" id="SM01096">
    <property type="entry name" value="CPSase_L_D3"/>
    <property type="match status" value="1"/>
</dbReference>
<dbReference type="FunFam" id="3.50.30.20:FF:000002">
    <property type="entry name" value="Carbamoyl-phosphate synthase 1, mitochondrial"/>
    <property type="match status" value="1"/>
</dbReference>
<evidence type="ECO:0000256" key="26">
    <source>
        <dbReference type="ARBA" id="ARBA00048816"/>
    </source>
</evidence>
<dbReference type="PRINTS" id="PR00099">
    <property type="entry name" value="CPSGATASE"/>
</dbReference>
<dbReference type="InterPro" id="IPR005480">
    <property type="entry name" value="CPSase_lsu_oligo"/>
</dbReference>
<dbReference type="FunFam" id="1.10.1030.10:FF:000001">
    <property type="entry name" value="Carbamoyl-phosphate synthase large chain"/>
    <property type="match status" value="1"/>
</dbReference>
<evidence type="ECO:0000256" key="6">
    <source>
        <dbReference type="ARBA" id="ARBA00022490"/>
    </source>
</evidence>
<dbReference type="InterPro" id="IPR036901">
    <property type="entry name" value="Asp/Orn_carbamoylTrfase_sf"/>
</dbReference>
<dbReference type="PROSITE" id="PS00097">
    <property type="entry name" value="CARBAMOYLTRANSFERASE"/>
    <property type="match status" value="1"/>
</dbReference>
<dbReference type="InterPro" id="IPR002082">
    <property type="entry name" value="Asp_carbamoyltransf"/>
</dbReference>
<evidence type="ECO:0000256" key="25">
    <source>
        <dbReference type="ARBA" id="ARBA00048492"/>
    </source>
</evidence>
<evidence type="ECO:0000256" key="10">
    <source>
        <dbReference type="ARBA" id="ARBA00022679"/>
    </source>
</evidence>
<dbReference type="PANTHER" id="PTHR11405:SF5">
    <property type="entry name" value="CAD PROTEIN"/>
    <property type="match status" value="1"/>
</dbReference>
<evidence type="ECO:0000256" key="20">
    <source>
        <dbReference type="ARBA" id="ARBA00043968"/>
    </source>
</evidence>
<comment type="subcellular location">
    <subcellularLocation>
        <location evidence="2">Cytoplasm</location>
    </subcellularLocation>
</comment>
<dbReference type="InterPro" id="IPR006132">
    <property type="entry name" value="Asp/Orn_carbamoyltranf_P-bd"/>
</dbReference>
<dbReference type="GO" id="GO:0006207">
    <property type="term" value="P:'de novo' pyrimidine nucleobase biosynthetic process"/>
    <property type="evidence" value="ECO:0007669"/>
    <property type="project" value="InterPro"/>
</dbReference>
<proteinExistence type="inferred from homology"/>
<dbReference type="NCBIfam" id="TIGR01369">
    <property type="entry name" value="CPSaseII_lrg"/>
    <property type="match status" value="1"/>
</dbReference>
<dbReference type="FunFam" id="3.40.50.1370:FF:000002">
    <property type="entry name" value="Aspartate carbamoyltransferase 2"/>
    <property type="match status" value="1"/>
</dbReference>
<protein>
    <submittedName>
        <fullName evidence="34">CAD protein</fullName>
    </submittedName>
</protein>
<keyword evidence="16 30" id="KW-0067">ATP-binding</keyword>
<dbReference type="GO" id="GO:0046872">
    <property type="term" value="F:metal ion binding"/>
    <property type="evidence" value="ECO:0007669"/>
    <property type="project" value="UniProtKB-KW"/>
</dbReference>
<evidence type="ECO:0000256" key="18">
    <source>
        <dbReference type="ARBA" id="ARBA00022975"/>
    </source>
</evidence>
<dbReference type="GO" id="GO:0004070">
    <property type="term" value="F:aspartate carbamoyltransferase activity"/>
    <property type="evidence" value="ECO:0007669"/>
    <property type="project" value="UniProtKB-EC"/>
</dbReference>
<dbReference type="Gene3D" id="3.20.20.140">
    <property type="entry name" value="Metal-dependent hydrolases"/>
    <property type="match status" value="1"/>
</dbReference>
<dbReference type="InterPro" id="IPR011761">
    <property type="entry name" value="ATP-grasp"/>
</dbReference>
<dbReference type="InterPro" id="IPR005483">
    <property type="entry name" value="CPSase_dom"/>
</dbReference>
<dbReference type="InterPro" id="IPR011059">
    <property type="entry name" value="Metal-dep_hydrolase_composite"/>
</dbReference>
<dbReference type="Pfam" id="PF00185">
    <property type="entry name" value="OTCace"/>
    <property type="match status" value="1"/>
</dbReference>
<dbReference type="Pfam" id="PF02142">
    <property type="entry name" value="MGS"/>
    <property type="match status" value="1"/>
</dbReference>
<dbReference type="PANTHER" id="PTHR11405">
    <property type="entry name" value="CARBAMOYLTRANSFERASE FAMILY MEMBER"/>
    <property type="match status" value="1"/>
</dbReference>
<keyword evidence="33" id="KW-1185">Reference proteome</keyword>
<dbReference type="HAMAP" id="MF_01209">
    <property type="entry name" value="CPSase_S_chain"/>
    <property type="match status" value="1"/>
</dbReference>
<keyword evidence="18" id="KW-0665">Pyrimidine biosynthesis</keyword>
<evidence type="ECO:0000256" key="13">
    <source>
        <dbReference type="ARBA" id="ARBA00022741"/>
    </source>
</evidence>
<dbReference type="Pfam" id="PF00117">
    <property type="entry name" value="GATase"/>
    <property type="match status" value="1"/>
</dbReference>
<comment type="catalytic activity">
    <reaction evidence="25">
        <text>(S)-dihydroorotate + H2O = N-carbamoyl-L-aspartate + H(+)</text>
        <dbReference type="Rhea" id="RHEA:24296"/>
        <dbReference type="ChEBI" id="CHEBI:15377"/>
        <dbReference type="ChEBI" id="CHEBI:15378"/>
        <dbReference type="ChEBI" id="CHEBI:30864"/>
        <dbReference type="ChEBI" id="CHEBI:32814"/>
        <dbReference type="EC" id="3.5.2.3"/>
    </reaction>
</comment>
<dbReference type="FunFam" id="3.40.50.880:FF:000006">
    <property type="entry name" value="Carbamoyl-phosphate synthase 1, mitochondrial"/>
    <property type="match status" value="1"/>
</dbReference>
<comment type="catalytic activity">
    <reaction evidence="28">
        <text>L-glutamine + H2O = L-glutamate + NH4(+)</text>
        <dbReference type="Rhea" id="RHEA:15889"/>
        <dbReference type="ChEBI" id="CHEBI:15377"/>
        <dbReference type="ChEBI" id="CHEBI:28938"/>
        <dbReference type="ChEBI" id="CHEBI:29985"/>
        <dbReference type="ChEBI" id="CHEBI:58359"/>
        <dbReference type="EC" id="3.5.1.2"/>
    </reaction>
</comment>
<dbReference type="GO" id="GO:0006526">
    <property type="term" value="P:L-arginine biosynthetic process"/>
    <property type="evidence" value="ECO:0007669"/>
    <property type="project" value="TreeGrafter"/>
</dbReference>
<dbReference type="InterPro" id="IPR013815">
    <property type="entry name" value="ATP_grasp_subdomain_1"/>
</dbReference>
<dbReference type="InterPro" id="IPR002195">
    <property type="entry name" value="Dihydroorotase_CS"/>
</dbReference>
<evidence type="ECO:0000256" key="22">
    <source>
        <dbReference type="ARBA" id="ARBA00043984"/>
    </source>
</evidence>
<dbReference type="SMART" id="SM00851">
    <property type="entry name" value="MGS"/>
    <property type="match status" value="1"/>
</dbReference>
<dbReference type="InterPro" id="IPR006130">
    <property type="entry name" value="Asp/Orn_carbamoylTrfase"/>
</dbReference>
<evidence type="ECO:0000256" key="7">
    <source>
        <dbReference type="ARBA" id="ARBA00022533"/>
    </source>
</evidence>
<dbReference type="NCBIfam" id="NF009475">
    <property type="entry name" value="PRK12838.1"/>
    <property type="match status" value="1"/>
</dbReference>
<dbReference type="InterPro" id="IPR036480">
    <property type="entry name" value="CarbP_synth_ssu_N_sf"/>
</dbReference>
<evidence type="ECO:0000256" key="1">
    <source>
        <dbReference type="ARBA" id="ARBA00001947"/>
    </source>
</evidence>
<dbReference type="InterPro" id="IPR006274">
    <property type="entry name" value="CarbamoylP_synth_ssu"/>
</dbReference>
<dbReference type="InterPro" id="IPR036914">
    <property type="entry name" value="MGS-like_dom_sf"/>
</dbReference>
<dbReference type="GO" id="GO:0016597">
    <property type="term" value="F:amino acid binding"/>
    <property type="evidence" value="ECO:0007669"/>
    <property type="project" value="InterPro"/>
</dbReference>
<comment type="function">
    <text evidence="29">Multifunctional protein that encodes the first 3 enzymatic activities of the de novo pyrimidine pathway: carbamoylphosphate synthetase (CPSase; EC 6.3.5.5), aspartate transcarbamylase (ATCase; EC 2.1.3.2) and dihydroorotase (DHOase; EC 3.5.2.3). The CPSase-function is accomplished in 2 steps, by a glutamine-dependent amidotransferase activity (GATase) that binds and cleaves glutamine to produce ammonia, followed by an ammonium-dependent carbamoyl phosphate synthetase, which reacts with the ammonia, hydrogencarbonate and ATP to form carbamoyl phosphate. The endogenously produced carbamoyl phosphate is sequestered and channeled to the ATCase active site. ATCase then catalyzes the formation of carbamoyl-L-aspartate from L-aspartate and carbamoyl phosphate. In the last step, DHOase catalyzes the cyclization of carbamoyl aspartate to dihydroorotate.</text>
</comment>
<comment type="similarity">
    <text evidence="23">In the 2nd section; belongs to the CarB family.</text>
</comment>
<gene>
    <name evidence="34" type="primary">LOC105361904</name>
</gene>
<dbReference type="GeneID" id="105361904"/>
<dbReference type="Gene3D" id="3.50.30.20">
    <property type="entry name" value="Carbamoyl-phosphate synthase small subunit, N-terminal domain"/>
    <property type="match status" value="1"/>
</dbReference>
<dbReference type="Gene3D" id="3.30.470.20">
    <property type="entry name" value="ATP-grasp fold, B domain"/>
    <property type="match status" value="2"/>
</dbReference>
<dbReference type="FunFam" id="3.30.1490.20:FF:000001">
    <property type="entry name" value="Carbamoyl-phosphate synthase large chain"/>
    <property type="match status" value="1"/>
</dbReference>
<dbReference type="Pfam" id="PF02786">
    <property type="entry name" value="CPSase_L_D2"/>
    <property type="match status" value="2"/>
</dbReference>
<dbReference type="GO" id="GO:0005524">
    <property type="term" value="F:ATP binding"/>
    <property type="evidence" value="ECO:0007669"/>
    <property type="project" value="UniProtKB-UniRule"/>
</dbReference>
<comment type="pathway">
    <text evidence="3">Pyrimidine metabolism; UMP biosynthesis via de novo pathway; (S)-dihydroorotate from bicarbonate: step 1/3.</text>
</comment>
<dbReference type="Gene3D" id="1.10.1030.10">
    <property type="entry name" value="Carbamoyl-phosphate synthetase, large subunit oligomerisation domain"/>
    <property type="match status" value="1"/>
</dbReference>
<evidence type="ECO:0000256" key="28">
    <source>
        <dbReference type="ARBA" id="ARBA00049534"/>
    </source>
</evidence>
<dbReference type="GO" id="GO:0004087">
    <property type="term" value="F:carbamoyl-phosphate synthase (ammonia) activity"/>
    <property type="evidence" value="ECO:0007669"/>
    <property type="project" value="UniProtKB-EC"/>
</dbReference>
<dbReference type="HAMAP" id="MF_00001">
    <property type="entry name" value="Asp_carb_tr"/>
    <property type="match status" value="1"/>
</dbReference>
<dbReference type="NCBIfam" id="NF002032">
    <property type="entry name" value="PRK00856.1"/>
    <property type="match status" value="1"/>
</dbReference>
<dbReference type="Gene3D" id="3.40.50.1380">
    <property type="entry name" value="Methylglyoxal synthase-like domain"/>
    <property type="match status" value="1"/>
</dbReference>
<comment type="catalytic activity">
    <reaction evidence="24">
        <text>hydrogencarbonate + NH4(+) + 2 ATP = carbamoyl phosphate + 2 ADP + phosphate + 2 H(+)</text>
        <dbReference type="Rhea" id="RHEA:18029"/>
        <dbReference type="ChEBI" id="CHEBI:15378"/>
        <dbReference type="ChEBI" id="CHEBI:17544"/>
        <dbReference type="ChEBI" id="CHEBI:28938"/>
        <dbReference type="ChEBI" id="CHEBI:30616"/>
        <dbReference type="ChEBI" id="CHEBI:43474"/>
        <dbReference type="ChEBI" id="CHEBI:58228"/>
        <dbReference type="ChEBI" id="CHEBI:456216"/>
        <dbReference type="EC" id="6.3.4.16"/>
    </reaction>
</comment>
<dbReference type="FunFam" id="3.40.50.1380:FF:000005">
    <property type="entry name" value="CAD protein-like isoform X1"/>
    <property type="match status" value="1"/>
</dbReference>
<evidence type="ECO:0000256" key="16">
    <source>
        <dbReference type="ARBA" id="ARBA00022840"/>
    </source>
</evidence>
<evidence type="ECO:0000256" key="27">
    <source>
        <dbReference type="ARBA" id="ARBA00048859"/>
    </source>
</evidence>
<evidence type="ECO:0000256" key="30">
    <source>
        <dbReference type="PROSITE-ProRule" id="PRU00409"/>
    </source>
</evidence>
<keyword evidence="10" id="KW-0808">Transferase</keyword>
<dbReference type="CTD" id="136033939"/>
<evidence type="ECO:0000313" key="33">
    <source>
        <dbReference type="Proteomes" id="UP000695007"/>
    </source>
</evidence>
<dbReference type="Gene3D" id="3.40.50.880">
    <property type="match status" value="1"/>
</dbReference>
<dbReference type="InterPro" id="IPR005479">
    <property type="entry name" value="CPAse_ATP-bd"/>
</dbReference>
<evidence type="ECO:0000256" key="19">
    <source>
        <dbReference type="ARBA" id="ARBA00023268"/>
    </source>
</evidence>
<keyword evidence="19" id="KW-0511">Multifunctional enzyme</keyword>
<dbReference type="FunFam" id="3.20.20.140:FF:000036">
    <property type="entry name" value="Carbamoyl-phosphate synthase large chain"/>
    <property type="match status" value="1"/>
</dbReference>
<dbReference type="FunFam" id="3.30.470.20:FF:000001">
    <property type="entry name" value="Carbamoyl-phosphate synthase large chain"/>
    <property type="match status" value="1"/>
</dbReference>
<keyword evidence="6" id="KW-0963">Cytoplasm</keyword>
<dbReference type="Pfam" id="PF02787">
    <property type="entry name" value="CPSase_L_D3"/>
    <property type="match status" value="1"/>
</dbReference>
<dbReference type="PROSITE" id="PS00867">
    <property type="entry name" value="CPSASE_2"/>
    <property type="match status" value="2"/>
</dbReference>
<dbReference type="Proteomes" id="UP000695007">
    <property type="component" value="Unplaced"/>
</dbReference>
<dbReference type="SUPFAM" id="SSF56059">
    <property type="entry name" value="Glutathione synthetase ATP-binding domain-like"/>
    <property type="match status" value="2"/>
</dbReference>
<dbReference type="InterPro" id="IPR006131">
    <property type="entry name" value="Asp_carbamoyltransf_Asp/Orn-bd"/>
</dbReference>
<feature type="domain" description="ATP-grasp" evidence="31">
    <location>
        <begin position="529"/>
        <end position="721"/>
    </location>
</feature>
<dbReference type="FunFam" id="3.40.50.1370:FF:000005">
    <property type="entry name" value="CAD protein-like isoform X1"/>
    <property type="match status" value="1"/>
</dbReference>
<sequence length="2249" mass="250784">MSANMSVNKDRKCYLVLDDGTVFPGRSFGAYKKVDGEIVFQTGMVGYTESLTDPSYCKQILVLTYPLIGNYGVPSNEKDEHNIFRWFESHCVWAAGLVVSDHCYTPSHWRQTKSLSDWMESKGIPGIEKVDTRALTKIIRERGTILGRIVHKAPMEGELLQRIVDPNTENLVAQVSSKIQTTFNPNGFPCICVIDCGLKNNQLRCLISRGAKVNIVPWNHKIQNEDYDGLFISNGPGDPSMCKKTIDNLKQVLASPNKKPIFGICLGHQLLSISAGCRSYKMRYGNRGHNQPAILEGTKRCYMTSQNHGFAIDETSLPKDWEVLFTNANDKSNEGIVHTSLPYFSVQFHPEHTAGPQDLVCLFDVFLDAVKDAVSGQQSTSVKSRLRQMLQETIKEIPITSRPKKVLILGSGGLSIGQAGEFDYSGSQAIKALKEENIQTVLINPNIATVQTSKGMADNVYFLPILPDYVEQVIQSERPDGVLLTFGGQTALNCGVQLQSQGIFEKYGVKILGTSIESIIETEDRKLFAERVNEIEEKVAPSCAVYSIQTALEAADKLGYPVMARAAFSLGGLGSGFANTKDELKALAQQALAHSSQLIIDKSLQGWKEVEYEVVRDAYDNCITVCNMENVDPLGIHTGESIVVAPSQTLSNREYNMLRTTALKVIRHFNIVGECNIQYALNPVAEEFYIIEVNARLSRSSALASKATGYPLAYVAAKLALGIPLPDIKNLVTGKTTSCFEPSLDYCVVKIPRWDLSKFQRVSTKIGSSMKSVGEVMAIGRTFEEAFQKALRMVDENVTGFCPYLKTVKENELEQPTDKRMFVLAAAIKAGYSMERLYQLTKIDQWFLEKMRNIIAYQNLLENLDQTKLPADILLGAKQLGFSDKQIAVAVKSTELAIRKQRKQANLFPYVKQIDTVAAEWPASTNYLYLTYNGSSHDLDFPEGYVMVIGSGVYRIGSSVEFDWCAVSCLRELRNLGKKTIMVNYNPETVSTDYDMSDRLYFEEISFEVVMDIYDQELPEGIILSMGGQLPNNIAMDLHRQQARILGTSPEQIDGAENRFKFSRMLDRIGVSQPRWRELTDLQAAVEFCRVVGYPCLVRPSYVLSGAAMNVAHSDNDLQSYLKSAANVSKKYPVVISKFILEAKEIDVDAVAYNGNILCMAVSEHVENAGVHSGDATLVTPPQDINAQTLEKIKIITRQIAHNLEVTGPFNMQLIAKDNELKVIECNVRVSRSFPFVSKTLDYNFVAIATRLIVGEPVEAVDVLAGCGKVGVKVPQFSFSRLTGADVMLGVEMASTGEVACFGDNRYEAYLKGVMSTGFHIPKKGILLSIGTFKHKSELLPSIASLHKMGFKLYASMGTADFYSAHKIDVEPVQWTFEDVVDNEDSNPSELHNLADFLSKKHFDLVINLPMRNGGARRVSNFMTHGYRTRRLAVDYSVPLITDVKCAKLLVEAMLMLEGKAPRMKTHTDCMTSRRLLRLPGFIDVHVHTRDPGATYKEDFASCTAAALAGGITMIMAMPNTNPPIVDEQALLIAKERAKFGARCDYALFAGASSENYGTIAEIAPMTAGLKMYLNETFTTLRLNDLTVWIKHFENWPHKYPICVHAEGQTTAAVLLLANLHNRPIHVCHVARKEEIQIIRAAKEKNLPVTCEVCPHHLFLVQEDLDRIGHNYGQVRPTLGTKEDVQALWDNMDVIDIFATDHAPHTVIEKSRMSPPSLPGFPGLETILPLLLNAVNEGKLEIDDLIEKFYRNPKRIFNLPEQPNTYVEVDLDEEWIIPQAMTFTKSKWTPFAGMKIRGSIHRVVLRGEVAYIDGQVLVNPGFGQDVRESQRKSKFVAPTVHPPTVEITSRPNSALEGLISPLNKKATYDKNFENDDEPIDAFGHLVNSASKSVVHFAPDHNSVQRTISPLPFTSGTRHKSDSNSNLFVQSGVQSTLQPLNHGLFGHHILSVEMFKKEQLKDIFDIAHDLRKSILADRSLDLILRGKVMASMFYEVSTRTSCSFDAAMQRLGGRVIHMDEVKSSVKKGETLEDSVAVMACYADVVVLRHSKHGAVNRAAVRCRKPLINAGDGVGEHPTQALLDVFTIREEMGTVRGLTITMVGDLKHGRTVHSLARLLALYENVQLRYVSPPNLEMPDDIIEYVASKGIPQEKFNRLEDVLAETDILYMTRIQRERFSTQEEYDKACGHFVVTPQLMTRAKNKMRVMHPLPRVFEISPEFDNDPRAAYFRQAENGMYVRMALLAMVLGRC</sequence>
<keyword evidence="12" id="KW-0677">Repeat</keyword>
<dbReference type="SUPFAM" id="SSF52440">
    <property type="entry name" value="PreATP-grasp domain"/>
    <property type="match status" value="2"/>
</dbReference>
<dbReference type="InterPro" id="IPR002474">
    <property type="entry name" value="CarbamoylP_synth_ssu_N"/>
</dbReference>
<dbReference type="InterPro" id="IPR017926">
    <property type="entry name" value="GATASE"/>
</dbReference>
<dbReference type="FunFam" id="3.40.50.20:FF:000012">
    <property type="entry name" value="Carbamoyl-phosphate synthase 1, mitochondrial"/>
    <property type="match status" value="1"/>
</dbReference>
<dbReference type="CDD" id="cd01744">
    <property type="entry name" value="GATase1_CPSase"/>
    <property type="match status" value="1"/>
</dbReference>
<dbReference type="SUPFAM" id="SSF48108">
    <property type="entry name" value="Carbamoyl phosphate synthetase, large subunit connection domain"/>
    <property type="match status" value="1"/>
</dbReference>
<comment type="similarity">
    <text evidence="20">In the 3rd section; belongs to the metallo-dependent hydrolases superfamily. DHOase family. CAD subfamily.</text>
</comment>
<dbReference type="SMART" id="SM01097">
    <property type="entry name" value="CPSase_sm_chain"/>
    <property type="match status" value="1"/>
</dbReference>
<evidence type="ECO:0000256" key="23">
    <source>
        <dbReference type="ARBA" id="ARBA00043998"/>
    </source>
</evidence>
<dbReference type="InterPro" id="IPR016185">
    <property type="entry name" value="PreATP-grasp_dom_sf"/>
</dbReference>
<evidence type="ECO:0000256" key="4">
    <source>
        <dbReference type="ARBA" id="ARBA00004852"/>
    </source>
</evidence>
<comment type="similarity">
    <text evidence="21">In the C-terminal section; belongs to the aspartate/ornithine carbamoyltransferase superfamily. ATCase family.</text>
</comment>
<comment type="similarity">
    <text evidence="22">In the N-terminal section; belongs to the CarA family.</text>
</comment>
<feature type="domain" description="MGS-like" evidence="32">
    <location>
        <begin position="1319"/>
        <end position="1477"/>
    </location>
</feature>
<keyword evidence="11" id="KW-0479">Metal-binding</keyword>
<dbReference type="SUPFAM" id="SSF51556">
    <property type="entry name" value="Metallo-dependent hydrolases"/>
    <property type="match status" value="1"/>
</dbReference>
<dbReference type="CDD" id="cd01423">
    <property type="entry name" value="MGS_CPS_I_III"/>
    <property type="match status" value="1"/>
</dbReference>
<dbReference type="Pfam" id="PF00988">
    <property type="entry name" value="CPSase_sm_chain"/>
    <property type="match status" value="1"/>
</dbReference>
<comment type="pathway">
    <text evidence="5">Pyrimidine metabolism; UMP biosynthesis via de novo pathway; (S)-dihydroorotate from bicarbonate: step 3/3.</text>
</comment>
<keyword evidence="7" id="KW-0021">Allosteric enzyme</keyword>
<dbReference type="PROSITE" id="PS00483">
    <property type="entry name" value="DIHYDROOROTASE_2"/>
    <property type="match status" value="1"/>
</dbReference>
<evidence type="ECO:0000256" key="8">
    <source>
        <dbReference type="ARBA" id="ARBA00022553"/>
    </source>
</evidence>
<keyword evidence="17" id="KW-0315">Glutamine amidotransferase</keyword>
<dbReference type="SUPFAM" id="SSF52317">
    <property type="entry name" value="Class I glutamine amidotransferase-like"/>
    <property type="match status" value="1"/>
</dbReference>
<dbReference type="SUPFAM" id="SSF51338">
    <property type="entry name" value="Composite domain of metallo-dependent hydrolases"/>
    <property type="match status" value="1"/>
</dbReference>
<keyword evidence="15" id="KW-0862">Zinc</keyword>